<accession>A0A1W6K0X3</accession>
<keyword evidence="2" id="KW-1185">Reference proteome</keyword>
<name>A0A1W6K0X3_9CREN</name>
<dbReference type="InterPro" id="IPR006783">
    <property type="entry name" value="Transposase_ISC1217"/>
</dbReference>
<dbReference type="EMBL" id="CP020477">
    <property type="protein sequence ID" value="ARM76145.1"/>
    <property type="molecule type" value="Genomic_DNA"/>
</dbReference>
<evidence type="ECO:0000313" key="2">
    <source>
        <dbReference type="Proteomes" id="UP000193404"/>
    </source>
</evidence>
<evidence type="ECO:0008006" key="3">
    <source>
        <dbReference type="Google" id="ProtNLM"/>
    </source>
</evidence>
<gene>
    <name evidence="1" type="ORF">B6F84_09025</name>
</gene>
<organism evidence="1 2">
    <name type="scientific">Acidianus manzaensis</name>
    <dbReference type="NCBI Taxonomy" id="282676"/>
    <lineage>
        <taxon>Archaea</taxon>
        <taxon>Thermoproteota</taxon>
        <taxon>Thermoprotei</taxon>
        <taxon>Sulfolobales</taxon>
        <taxon>Sulfolobaceae</taxon>
        <taxon>Acidianus</taxon>
    </lineage>
</organism>
<dbReference type="Proteomes" id="UP000193404">
    <property type="component" value="Chromosome"/>
</dbReference>
<protein>
    <recommendedName>
        <fullName evidence="3">Transposase</fullName>
    </recommendedName>
</protein>
<dbReference type="OrthoDB" id="44173at2157"/>
<reference evidence="1 2" key="1">
    <citation type="submission" date="2017-03" db="EMBL/GenBank/DDBJ databases">
        <title>Sulfur activation and transportation mechanism of thermophilic Archaea Acidianus manzaensis YN-25.</title>
        <authorList>
            <person name="Ma Y."/>
            <person name="Yang Y."/>
            <person name="Xia J."/>
        </authorList>
    </citation>
    <scope>NUCLEOTIDE SEQUENCE [LARGE SCALE GENOMIC DNA]</scope>
    <source>
        <strain evidence="1 2">YN-25</strain>
    </source>
</reference>
<evidence type="ECO:0000313" key="1">
    <source>
        <dbReference type="EMBL" id="ARM76145.1"/>
    </source>
</evidence>
<proteinExistence type="predicted"/>
<dbReference type="KEGG" id="aman:B6F84_09025"/>
<sequence>MLKALEKLEDEWDNYVELKGVMKEPVVIVNEIFDHKSYSRAGRVSRYGNYFTWSYSYRKF</sequence>
<dbReference type="AlphaFoldDB" id="A0A1W6K0X3"/>
<dbReference type="Pfam" id="PF04693">
    <property type="entry name" value="DDE_Tnp_2"/>
    <property type="match status" value="1"/>
</dbReference>